<reference evidence="2 3" key="1">
    <citation type="journal article" date="2024" name="BMC Genomics">
        <title>De novo assembly and annotation of Popillia japonica's genome with initial clues to its potential as an invasive pest.</title>
        <authorList>
            <person name="Cucini C."/>
            <person name="Boschi S."/>
            <person name="Funari R."/>
            <person name="Cardaioli E."/>
            <person name="Iannotti N."/>
            <person name="Marturano G."/>
            <person name="Paoli F."/>
            <person name="Bruttini M."/>
            <person name="Carapelli A."/>
            <person name="Frati F."/>
            <person name="Nardi F."/>
        </authorList>
    </citation>
    <scope>NUCLEOTIDE SEQUENCE [LARGE SCALE GENOMIC DNA]</scope>
    <source>
        <strain evidence="2">DMR45628</strain>
    </source>
</reference>
<evidence type="ECO:0000256" key="1">
    <source>
        <dbReference type="SAM" id="MobiDB-lite"/>
    </source>
</evidence>
<evidence type="ECO:0000313" key="2">
    <source>
        <dbReference type="EMBL" id="KAK9679405.1"/>
    </source>
</evidence>
<dbReference type="EMBL" id="JASPKY010001023">
    <property type="protein sequence ID" value="KAK9679405.1"/>
    <property type="molecule type" value="Genomic_DNA"/>
</dbReference>
<feature type="region of interest" description="Disordered" evidence="1">
    <location>
        <begin position="306"/>
        <end position="326"/>
    </location>
</feature>
<dbReference type="AlphaFoldDB" id="A0AAW1HS72"/>
<evidence type="ECO:0000313" key="3">
    <source>
        <dbReference type="Proteomes" id="UP001458880"/>
    </source>
</evidence>
<gene>
    <name evidence="2" type="ORF">QE152_g40058</name>
</gene>
<feature type="region of interest" description="Disordered" evidence="1">
    <location>
        <begin position="187"/>
        <end position="220"/>
    </location>
</feature>
<comment type="caution">
    <text evidence="2">The sequence shown here is derived from an EMBL/GenBank/DDBJ whole genome shotgun (WGS) entry which is preliminary data.</text>
</comment>
<keyword evidence="3" id="KW-1185">Reference proteome</keyword>
<protein>
    <recommendedName>
        <fullName evidence="4">DDE-1 domain-containing protein</fullName>
    </recommendedName>
</protein>
<evidence type="ECO:0008006" key="4">
    <source>
        <dbReference type="Google" id="ProtNLM"/>
    </source>
</evidence>
<organism evidence="2 3">
    <name type="scientific">Popillia japonica</name>
    <name type="common">Japanese beetle</name>
    <dbReference type="NCBI Taxonomy" id="7064"/>
    <lineage>
        <taxon>Eukaryota</taxon>
        <taxon>Metazoa</taxon>
        <taxon>Ecdysozoa</taxon>
        <taxon>Arthropoda</taxon>
        <taxon>Hexapoda</taxon>
        <taxon>Insecta</taxon>
        <taxon>Pterygota</taxon>
        <taxon>Neoptera</taxon>
        <taxon>Endopterygota</taxon>
        <taxon>Coleoptera</taxon>
        <taxon>Polyphaga</taxon>
        <taxon>Scarabaeiformia</taxon>
        <taxon>Scarabaeidae</taxon>
        <taxon>Rutelinae</taxon>
        <taxon>Popillia</taxon>
    </lineage>
</organism>
<name>A0AAW1HS72_POPJA</name>
<proteinExistence type="predicted"/>
<dbReference type="Proteomes" id="UP001458880">
    <property type="component" value="Unassembled WGS sequence"/>
</dbReference>
<sequence length="434" mass="49157">MFRQKQLSLRKPESTSLMKATGFNKDRVNEFFDNYLSVLEKFKFKEETIFNLDKTEVPTVLKSINIESTKGKKQVGQVSSGERGETVIFAGIINAAGYTIAPVHIVSRARNPVNYMQGALESSLVLGNKNGWMTKELFLRVLEHIKIHTNSSTENPNLLPVDNHTSRVSLQAPSAFSDEDFVASTVTDQPQKQAQNPTANTEQSETLATNSDLSCQNAQPSISSVRLPAAKILENEESLTKQEDTFRPYPKTKEKLVSKGRKRASKSVIYTAAPVLNELQDMIGKILKQQRTKSLNNSKSVKRKVFEESEYSESEHNSNAPSKPQPLYQGIIKSFEDDYKGRILKKTLYALENNGSPSISLLYSSFGNEYEDEHEIPLAQLRERLQSSEDKEMPVELRQDFEKYVELLNVETVSLNTYLEIDSNLLSTDYRFFR</sequence>
<accession>A0AAW1HS72</accession>